<dbReference type="PANTHER" id="PTHR10366">
    <property type="entry name" value="NAD DEPENDENT EPIMERASE/DEHYDRATASE"/>
    <property type="match status" value="1"/>
</dbReference>
<keyword evidence="5" id="KW-1185">Reference proteome</keyword>
<keyword evidence="1" id="KW-0560">Oxidoreductase</keyword>
<comment type="caution">
    <text evidence="4">The sequence shown here is derived from an EMBL/GenBank/DDBJ whole genome shotgun (WGS) entry which is preliminary data.</text>
</comment>
<organism evidence="4 5">
    <name type="scientific">Friedmanniomyces simplex</name>
    <dbReference type="NCBI Taxonomy" id="329884"/>
    <lineage>
        <taxon>Eukaryota</taxon>
        <taxon>Fungi</taxon>
        <taxon>Dikarya</taxon>
        <taxon>Ascomycota</taxon>
        <taxon>Pezizomycotina</taxon>
        <taxon>Dothideomycetes</taxon>
        <taxon>Dothideomycetidae</taxon>
        <taxon>Mycosphaerellales</taxon>
        <taxon>Teratosphaeriaceae</taxon>
        <taxon>Friedmanniomyces</taxon>
    </lineage>
</organism>
<dbReference type="GO" id="GO:0016616">
    <property type="term" value="F:oxidoreductase activity, acting on the CH-OH group of donors, NAD or NADP as acceptor"/>
    <property type="evidence" value="ECO:0007669"/>
    <property type="project" value="InterPro"/>
</dbReference>
<evidence type="ECO:0000256" key="2">
    <source>
        <dbReference type="ARBA" id="ARBA00023445"/>
    </source>
</evidence>
<evidence type="ECO:0000313" key="4">
    <source>
        <dbReference type="EMBL" id="TKA65606.1"/>
    </source>
</evidence>
<dbReference type="Pfam" id="PF01073">
    <property type="entry name" value="3Beta_HSD"/>
    <property type="match status" value="1"/>
</dbReference>
<gene>
    <name evidence="4" type="ORF">B0A55_09897</name>
</gene>
<dbReference type="EMBL" id="NAJQ01000719">
    <property type="protein sequence ID" value="TKA65606.1"/>
    <property type="molecule type" value="Genomic_DNA"/>
</dbReference>
<accession>A0A4U0WSP3</accession>
<dbReference type="FunFam" id="3.40.50.720:FF:000426">
    <property type="entry name" value="Aldehyde reductase 2"/>
    <property type="match status" value="1"/>
</dbReference>
<evidence type="ECO:0000256" key="1">
    <source>
        <dbReference type="ARBA" id="ARBA00023002"/>
    </source>
</evidence>
<sequence length="354" mass="38208">MGDQQLTEALKGEPANSIITSTIEKGSTVLVTGANGFIASHVVNQLLLAGYAVRGTVRSPARAQWMHDLFDPQYGADRFETVVVPDMVADGAFDAAVKGVSGIVHLASVLTFSNEYEAVVPPTVKGALNVLMSASKEAGVRSIVYTSSSTAALLPQPDKEIVVTTETWNDAAVHAARHEANPDAFTVYAASKTEAERAVWRAVAETRPPFQVCAVLPNANFGRILQPGGEKGASTGSWVVSLFTGEVQGVDPVEIPPQYFVNVADDARLHVAALIDPACNGKRIFAFAQPFNWNDILAILRKLRPDKEFREDVDCGRDLSEVPNQEAEELLRKHYGHGWTSLEESIRENVATLA</sequence>
<dbReference type="OrthoDB" id="2735536at2759"/>
<comment type="similarity">
    <text evidence="2">Belongs to the NAD(P)-dependent epimerase/dehydratase family. Dihydroflavonol-4-reductase subfamily.</text>
</comment>
<dbReference type="InterPro" id="IPR036291">
    <property type="entry name" value="NAD(P)-bd_dom_sf"/>
</dbReference>
<reference evidence="4 5" key="1">
    <citation type="submission" date="2017-03" db="EMBL/GenBank/DDBJ databases">
        <title>Genomes of endolithic fungi from Antarctica.</title>
        <authorList>
            <person name="Coleine C."/>
            <person name="Masonjones S."/>
            <person name="Stajich J.E."/>
        </authorList>
    </citation>
    <scope>NUCLEOTIDE SEQUENCE [LARGE SCALE GENOMIC DNA]</scope>
    <source>
        <strain evidence="4 5">CCFEE 5184</strain>
    </source>
</reference>
<dbReference type="GO" id="GO:0006694">
    <property type="term" value="P:steroid biosynthetic process"/>
    <property type="evidence" value="ECO:0007669"/>
    <property type="project" value="InterPro"/>
</dbReference>
<dbReference type="SUPFAM" id="SSF51735">
    <property type="entry name" value="NAD(P)-binding Rossmann-fold domains"/>
    <property type="match status" value="1"/>
</dbReference>
<dbReference type="PANTHER" id="PTHR10366:SF562">
    <property type="entry name" value="ALDEHYDE REDUCTASE II (AFU_ORTHOLOGUE AFUA_1G11360)"/>
    <property type="match status" value="1"/>
</dbReference>
<protein>
    <recommendedName>
        <fullName evidence="3">3-beta hydroxysteroid dehydrogenase/isomerase domain-containing protein</fullName>
    </recommendedName>
</protein>
<evidence type="ECO:0000259" key="3">
    <source>
        <dbReference type="Pfam" id="PF01073"/>
    </source>
</evidence>
<dbReference type="InterPro" id="IPR050425">
    <property type="entry name" value="NAD(P)_dehydrat-like"/>
</dbReference>
<dbReference type="AlphaFoldDB" id="A0A4U0WSP3"/>
<dbReference type="Gene3D" id="3.40.50.720">
    <property type="entry name" value="NAD(P)-binding Rossmann-like Domain"/>
    <property type="match status" value="1"/>
</dbReference>
<dbReference type="InterPro" id="IPR002225">
    <property type="entry name" value="3Beta_OHSteriod_DH/Estase"/>
</dbReference>
<dbReference type="STRING" id="329884.A0A4U0WSP3"/>
<proteinExistence type="inferred from homology"/>
<evidence type="ECO:0000313" key="5">
    <source>
        <dbReference type="Proteomes" id="UP000309340"/>
    </source>
</evidence>
<name>A0A4U0WSP3_9PEZI</name>
<dbReference type="Proteomes" id="UP000309340">
    <property type="component" value="Unassembled WGS sequence"/>
</dbReference>
<feature type="domain" description="3-beta hydroxysteroid dehydrogenase/isomerase" evidence="3">
    <location>
        <begin position="30"/>
        <end position="222"/>
    </location>
</feature>